<dbReference type="RefSeq" id="WP_120484336.1">
    <property type="nucleotide sequence ID" value="NZ_SGXF01000005.1"/>
</dbReference>
<dbReference type="AlphaFoldDB" id="A0A4Q7P2T7"/>
<keyword evidence="2" id="KW-1185">Reference proteome</keyword>
<proteinExistence type="predicted"/>
<protein>
    <submittedName>
        <fullName evidence="1">Uncharacterized protein</fullName>
    </submittedName>
</protein>
<gene>
    <name evidence="1" type="ORF">EV209_2591</name>
</gene>
<evidence type="ECO:0000313" key="1">
    <source>
        <dbReference type="EMBL" id="RZS94221.1"/>
    </source>
</evidence>
<sequence>MSVLASKRKESKFEAITFSIDLHDMLLDFMQRSFGVKDLDHLVRVRYAYGKDETEDFAKYRYLMTNFKNRIDQLASQLTSNVRAANSTYPTSMREYEQRRDYQNNAIINCEQILKELQRIVEIFEVDVNTYGRYVNAIDREIGLIKKWRQRDNKIKAYLQGNV</sequence>
<dbReference type="Proteomes" id="UP000292927">
    <property type="component" value="Unassembled WGS sequence"/>
</dbReference>
<evidence type="ECO:0000313" key="2">
    <source>
        <dbReference type="Proteomes" id="UP000292927"/>
    </source>
</evidence>
<dbReference type="OrthoDB" id="2080881at2"/>
<organism evidence="1 2">
    <name type="scientific">Cuneatibacter caecimuris</name>
    <dbReference type="NCBI Taxonomy" id="1796618"/>
    <lineage>
        <taxon>Bacteria</taxon>
        <taxon>Bacillati</taxon>
        <taxon>Bacillota</taxon>
        <taxon>Clostridia</taxon>
        <taxon>Lachnospirales</taxon>
        <taxon>Lachnospiraceae</taxon>
        <taxon>Cuneatibacter</taxon>
    </lineage>
</organism>
<name>A0A4Q7P2T7_9FIRM</name>
<comment type="caution">
    <text evidence="1">The sequence shown here is derived from an EMBL/GenBank/DDBJ whole genome shotgun (WGS) entry which is preliminary data.</text>
</comment>
<dbReference type="EMBL" id="SGXF01000005">
    <property type="protein sequence ID" value="RZS94221.1"/>
    <property type="molecule type" value="Genomic_DNA"/>
</dbReference>
<reference evidence="1 2" key="1">
    <citation type="submission" date="2019-02" db="EMBL/GenBank/DDBJ databases">
        <title>Genomic Encyclopedia of Type Strains, Phase IV (KMG-IV): sequencing the most valuable type-strain genomes for metagenomic binning, comparative biology and taxonomic classification.</title>
        <authorList>
            <person name="Goeker M."/>
        </authorList>
    </citation>
    <scope>NUCLEOTIDE SEQUENCE [LARGE SCALE GENOMIC DNA]</scope>
    <source>
        <strain evidence="1 2">DSM 29486</strain>
    </source>
</reference>
<accession>A0A4Q7P2T7</accession>